<dbReference type="EMBL" id="SCEB01003468">
    <property type="protein sequence ID" value="RXM94360.1"/>
    <property type="molecule type" value="Genomic_DNA"/>
</dbReference>
<reference evidence="1 2" key="1">
    <citation type="submission" date="2019-01" db="EMBL/GenBank/DDBJ databases">
        <title>Draft Genome and Complete Hox-Cluster Characterization of the Sterlet Sturgeon (Acipenser ruthenus).</title>
        <authorList>
            <person name="Wei Q."/>
        </authorList>
    </citation>
    <scope>NUCLEOTIDE SEQUENCE [LARGE SCALE GENOMIC DNA]</scope>
    <source>
        <strain evidence="1">WHYD16114868_AA</strain>
        <tissue evidence="1">Blood</tissue>
    </source>
</reference>
<keyword evidence="2" id="KW-1185">Reference proteome</keyword>
<dbReference type="AlphaFoldDB" id="A0A444V1T5"/>
<gene>
    <name evidence="1" type="ORF">EOD39_18075</name>
</gene>
<accession>A0A444V1T5</accession>
<sequence>MAISSRYLQPGPHALTNPWEVSPVPHCQPGKYLLPYVAAQQAWPSPADTSNLVRMRSQTLGKSAPSLTASLVQQCRVLMGVNEIYYIEWAVHVS</sequence>
<keyword evidence="1" id="KW-0418">Kinase</keyword>
<proteinExistence type="predicted"/>
<evidence type="ECO:0000313" key="2">
    <source>
        <dbReference type="Proteomes" id="UP000289886"/>
    </source>
</evidence>
<comment type="caution">
    <text evidence="1">The sequence shown here is derived from an EMBL/GenBank/DDBJ whole genome shotgun (WGS) entry which is preliminary data.</text>
</comment>
<name>A0A444V1T5_ACIRT</name>
<evidence type="ECO:0000313" key="1">
    <source>
        <dbReference type="EMBL" id="RXM94360.1"/>
    </source>
</evidence>
<keyword evidence="1" id="KW-0808">Transferase</keyword>
<protein>
    <submittedName>
        <fullName evidence="1">Microtubule-associated serine/threonine-protein kinase 4</fullName>
    </submittedName>
</protein>
<dbReference type="GO" id="GO:0016301">
    <property type="term" value="F:kinase activity"/>
    <property type="evidence" value="ECO:0007669"/>
    <property type="project" value="UniProtKB-KW"/>
</dbReference>
<dbReference type="Proteomes" id="UP000289886">
    <property type="component" value="Unassembled WGS sequence"/>
</dbReference>
<organism evidence="1 2">
    <name type="scientific">Acipenser ruthenus</name>
    <name type="common">Sterlet sturgeon</name>
    <dbReference type="NCBI Taxonomy" id="7906"/>
    <lineage>
        <taxon>Eukaryota</taxon>
        <taxon>Metazoa</taxon>
        <taxon>Chordata</taxon>
        <taxon>Craniata</taxon>
        <taxon>Vertebrata</taxon>
        <taxon>Euteleostomi</taxon>
        <taxon>Actinopterygii</taxon>
        <taxon>Chondrostei</taxon>
        <taxon>Acipenseriformes</taxon>
        <taxon>Acipenseridae</taxon>
        <taxon>Acipenser</taxon>
    </lineage>
</organism>